<keyword evidence="1" id="KW-0472">Membrane</keyword>
<keyword evidence="1" id="KW-1133">Transmembrane helix</keyword>
<evidence type="ECO:0000256" key="1">
    <source>
        <dbReference type="SAM" id="Phobius"/>
    </source>
</evidence>
<feature type="transmembrane region" description="Helical" evidence="1">
    <location>
        <begin position="279"/>
        <end position="304"/>
    </location>
</feature>
<gene>
    <name evidence="2" type="ORF">HYG86_09740</name>
</gene>
<organism evidence="2 3">
    <name type="scientific">Alkalicella caledoniensis</name>
    <dbReference type="NCBI Taxonomy" id="2731377"/>
    <lineage>
        <taxon>Bacteria</taxon>
        <taxon>Bacillati</taxon>
        <taxon>Bacillota</taxon>
        <taxon>Clostridia</taxon>
        <taxon>Eubacteriales</taxon>
        <taxon>Proteinivoracaceae</taxon>
        <taxon>Alkalicella</taxon>
    </lineage>
</organism>
<dbReference type="KEGG" id="acae:HYG86_09740"/>
<sequence length="309" mass="35135">MQRKISTKAIVEGALLLGILVILSILTYVPPFSLFSFILLPTPILFAVFRHNLKVATMIGFLSVITLIIVGIDPISSLINGIYASFIGLALGYGFVKKLKPTMTLIITTASLLTAILLIAFLYTTFLEYNIVEEILDLQVQLLESIAERIQETRPPVEEQGDRELFIALTREEIRYIFPGLLVLAATINSFFTIGLTRIILKKFKIETQPFPKFSHWRFGDWLIWTFVAAQLLPIFLPQTKQIAYNVTQVALYGIILQGLAVIYYKISEKIRYAAIKVIIILIILFIPILQSIAMFIGIIDFFWNFRRI</sequence>
<name>A0A7G9W8L7_ALKCA</name>
<dbReference type="PANTHER" id="PTHR41324:SF1">
    <property type="entry name" value="DUF2232 DOMAIN-CONTAINING PROTEIN"/>
    <property type="match status" value="1"/>
</dbReference>
<feature type="transmembrane region" description="Helical" evidence="1">
    <location>
        <begin position="250"/>
        <end position="267"/>
    </location>
</feature>
<dbReference type="EMBL" id="CP058559">
    <property type="protein sequence ID" value="QNO15029.1"/>
    <property type="molecule type" value="Genomic_DNA"/>
</dbReference>
<evidence type="ECO:0000313" key="3">
    <source>
        <dbReference type="Proteomes" id="UP000516160"/>
    </source>
</evidence>
<proteinExistence type="predicted"/>
<dbReference type="AlphaFoldDB" id="A0A7G9W8L7"/>
<keyword evidence="1" id="KW-0812">Transmembrane</keyword>
<reference evidence="2 3" key="1">
    <citation type="submission" date="2020-07" db="EMBL/GenBank/DDBJ databases">
        <title>Alkalicella. sp. LB2 genome.</title>
        <authorList>
            <person name="Postec A."/>
            <person name="Quemeneur M."/>
        </authorList>
    </citation>
    <scope>NUCLEOTIDE SEQUENCE [LARGE SCALE GENOMIC DNA]</scope>
    <source>
        <strain evidence="2 3">LB2</strain>
    </source>
</reference>
<feature type="transmembrane region" description="Helical" evidence="1">
    <location>
        <begin position="103"/>
        <end position="123"/>
    </location>
</feature>
<dbReference type="Proteomes" id="UP000516160">
    <property type="component" value="Chromosome"/>
</dbReference>
<dbReference type="InterPro" id="IPR018710">
    <property type="entry name" value="DUF2232"/>
</dbReference>
<keyword evidence="3" id="KW-1185">Reference proteome</keyword>
<dbReference type="RefSeq" id="WP_213165393.1">
    <property type="nucleotide sequence ID" value="NZ_CP058559.1"/>
</dbReference>
<feature type="transmembrane region" description="Helical" evidence="1">
    <location>
        <begin position="55"/>
        <end position="72"/>
    </location>
</feature>
<feature type="transmembrane region" description="Helical" evidence="1">
    <location>
        <begin position="9"/>
        <end position="26"/>
    </location>
</feature>
<feature type="transmembrane region" description="Helical" evidence="1">
    <location>
        <begin position="176"/>
        <end position="201"/>
    </location>
</feature>
<protein>
    <submittedName>
        <fullName evidence="2">DUF2232 domain-containing protein</fullName>
    </submittedName>
</protein>
<feature type="transmembrane region" description="Helical" evidence="1">
    <location>
        <begin position="78"/>
        <end position="96"/>
    </location>
</feature>
<accession>A0A7G9W8L7</accession>
<dbReference type="PANTHER" id="PTHR41324">
    <property type="entry name" value="MEMBRANE PROTEIN-RELATED"/>
    <property type="match status" value="1"/>
</dbReference>
<evidence type="ECO:0000313" key="2">
    <source>
        <dbReference type="EMBL" id="QNO15029.1"/>
    </source>
</evidence>
<dbReference type="Pfam" id="PF09991">
    <property type="entry name" value="DUF2232"/>
    <property type="match status" value="1"/>
</dbReference>